<sequence>MDREQPIECLHGSSSDRIDEHGIDMQNQENKQKDMLEQFGWKFESREELLDTLREFFSMQGYAISIKNSRQDRHFTISYKFFEFYADIPEEKEVKYAAHKLYGYVSTWWERLQSNRLRQYKQPIRTWPRMRRLISDRFLQSNRGQELYQEYRRKLKSKQMFRDNFDVQYSHVTADTNYSRNMPMSLTQLSFGSQKKNQVPSSSSQSFHNYYDGYEVAEEEGDRVEFSDKDEVGDEEEIGSAEDCLSVPTVEQQFDLDRGATNEVIVCEDENISISYQVQELKGEESHELVHIISQHVNTISNIELCEPHGVELSSTLPYFQTLYPSGSATTNDQFGHFWKVETGQMDVFSQFSDPLPCGSSSFWSNDRPESSSDGGGSGGAARPASFSDEEEVMLASSHPKKPAGRKKFRETRHPVYRGVRRRNSGKWVCEVREPNKKSRIWLGTFPTAEMAARAHDVAAIALRGRSACLNFADSAWKLPIPASSDTKDIQKAAAEAAREEFLRGSEPEAISGEAEVAEETAERVFFMDEEAVFGMPRLLASMAEGLMLPPPHHSSYGGGDDMELDADVSLWSYSI</sequence>
<protein>
    <recommendedName>
        <fullName evidence="10">AP2/ERF domain-containing protein</fullName>
    </recommendedName>
</protein>
<evidence type="ECO:0000256" key="2">
    <source>
        <dbReference type="ARBA" id="ARBA00022821"/>
    </source>
</evidence>
<dbReference type="CDD" id="cd00018">
    <property type="entry name" value="AP2"/>
    <property type="match status" value="1"/>
</dbReference>
<keyword evidence="6" id="KW-0804">Transcription</keyword>
<evidence type="ECO:0000313" key="12">
    <source>
        <dbReference type="Proteomes" id="UP000823749"/>
    </source>
</evidence>
<proteinExistence type="inferred from homology"/>
<dbReference type="AlphaFoldDB" id="A0AAV6L1J4"/>
<name>A0AAV6L1J4_9ERIC</name>
<dbReference type="PANTHER" id="PTHR31839">
    <property type="entry name" value="DEHYDRATION-RESPONSIVE ELEMENT-BINDING PROTEIN 1D"/>
    <property type="match status" value="1"/>
</dbReference>
<evidence type="ECO:0000256" key="3">
    <source>
        <dbReference type="ARBA" id="ARBA00023015"/>
    </source>
</evidence>
<evidence type="ECO:0000256" key="9">
    <source>
        <dbReference type="SAM" id="MobiDB-lite"/>
    </source>
</evidence>
<evidence type="ECO:0000313" key="11">
    <source>
        <dbReference type="EMBL" id="KAG5558500.1"/>
    </source>
</evidence>
<dbReference type="FunFam" id="3.30.730.10:FF:000001">
    <property type="entry name" value="Ethylene-responsive transcription factor 2"/>
    <property type="match status" value="1"/>
</dbReference>
<accession>A0AAV6L1J4</accession>
<comment type="caution">
    <text evidence="11">The sequence shown here is derived from an EMBL/GenBank/DDBJ whole genome shotgun (WGS) entry which is preliminary data.</text>
</comment>
<dbReference type="InterPro" id="IPR036955">
    <property type="entry name" value="AP2/ERF_dom_sf"/>
</dbReference>
<dbReference type="PANTHER" id="PTHR31839:SF2">
    <property type="entry name" value="DEHYDRATION-RESPONSIVE ELEMENT-BINDING PROTEIN 1D"/>
    <property type="match status" value="1"/>
</dbReference>
<dbReference type="PROSITE" id="PS51032">
    <property type="entry name" value="AP2_ERF"/>
    <property type="match status" value="1"/>
</dbReference>
<dbReference type="GO" id="GO:0005634">
    <property type="term" value="C:nucleus"/>
    <property type="evidence" value="ECO:0007669"/>
    <property type="project" value="UniProtKB-SubCell"/>
</dbReference>
<evidence type="ECO:0000256" key="8">
    <source>
        <dbReference type="ARBA" id="ARBA00024343"/>
    </source>
</evidence>
<comment type="similarity">
    <text evidence="8">Belongs to the AP2/ERF transcription factor family. ERF subfamily.</text>
</comment>
<feature type="region of interest" description="Disordered" evidence="9">
    <location>
        <begin position="363"/>
        <end position="411"/>
    </location>
</feature>
<comment type="subcellular location">
    <subcellularLocation>
        <location evidence="1">Nucleus</location>
    </subcellularLocation>
</comment>
<evidence type="ECO:0000256" key="6">
    <source>
        <dbReference type="ARBA" id="ARBA00023163"/>
    </source>
</evidence>
<keyword evidence="12" id="KW-1185">Reference proteome</keyword>
<organism evidence="11 12">
    <name type="scientific">Rhododendron griersonianum</name>
    <dbReference type="NCBI Taxonomy" id="479676"/>
    <lineage>
        <taxon>Eukaryota</taxon>
        <taxon>Viridiplantae</taxon>
        <taxon>Streptophyta</taxon>
        <taxon>Embryophyta</taxon>
        <taxon>Tracheophyta</taxon>
        <taxon>Spermatophyta</taxon>
        <taxon>Magnoliopsida</taxon>
        <taxon>eudicotyledons</taxon>
        <taxon>Gunneridae</taxon>
        <taxon>Pentapetalae</taxon>
        <taxon>asterids</taxon>
        <taxon>Ericales</taxon>
        <taxon>Ericaceae</taxon>
        <taxon>Ericoideae</taxon>
        <taxon>Rhodoreae</taxon>
        <taxon>Rhododendron</taxon>
    </lineage>
</organism>
<evidence type="ECO:0000256" key="7">
    <source>
        <dbReference type="ARBA" id="ARBA00023242"/>
    </source>
</evidence>
<keyword evidence="3" id="KW-0805">Transcription regulation</keyword>
<dbReference type="Gene3D" id="3.30.730.10">
    <property type="entry name" value="AP2/ERF domain"/>
    <property type="match status" value="1"/>
</dbReference>
<feature type="compositionally biased region" description="Basic residues" evidence="9">
    <location>
        <begin position="399"/>
        <end position="411"/>
    </location>
</feature>
<dbReference type="GO" id="GO:0006952">
    <property type="term" value="P:defense response"/>
    <property type="evidence" value="ECO:0007669"/>
    <property type="project" value="UniProtKB-KW"/>
</dbReference>
<evidence type="ECO:0000259" key="10">
    <source>
        <dbReference type="PROSITE" id="PS51032"/>
    </source>
</evidence>
<dbReference type="EMBL" id="JACTNZ010000003">
    <property type="protein sequence ID" value="KAG5558500.1"/>
    <property type="molecule type" value="Genomic_DNA"/>
</dbReference>
<keyword evidence="2" id="KW-0611">Plant defense</keyword>
<evidence type="ECO:0000256" key="4">
    <source>
        <dbReference type="ARBA" id="ARBA00023125"/>
    </source>
</evidence>
<dbReference type="InterPro" id="IPR016177">
    <property type="entry name" value="DNA-bd_dom_sf"/>
</dbReference>
<keyword evidence="4" id="KW-0238">DNA-binding</keyword>
<reference evidence="11" key="1">
    <citation type="submission" date="2020-08" db="EMBL/GenBank/DDBJ databases">
        <title>Plant Genome Project.</title>
        <authorList>
            <person name="Zhang R.-G."/>
        </authorList>
    </citation>
    <scope>NUCLEOTIDE SEQUENCE</scope>
    <source>
        <strain evidence="11">WSP0</strain>
        <tissue evidence="11">Leaf</tissue>
    </source>
</reference>
<dbReference type="PRINTS" id="PR00367">
    <property type="entry name" value="ETHRSPELEMNT"/>
</dbReference>
<keyword evidence="5" id="KW-0010">Activator</keyword>
<dbReference type="SUPFAM" id="SSF54171">
    <property type="entry name" value="DNA-binding domain"/>
    <property type="match status" value="1"/>
</dbReference>
<dbReference type="InterPro" id="IPR045277">
    <property type="entry name" value="DRE1A-I"/>
</dbReference>
<dbReference type="Proteomes" id="UP000823749">
    <property type="component" value="Chromosome 3"/>
</dbReference>
<dbReference type="Pfam" id="PF00847">
    <property type="entry name" value="AP2"/>
    <property type="match status" value="1"/>
</dbReference>
<gene>
    <name evidence="11" type="ORF">RHGRI_008440</name>
</gene>
<dbReference type="GO" id="GO:0003700">
    <property type="term" value="F:DNA-binding transcription factor activity"/>
    <property type="evidence" value="ECO:0007669"/>
    <property type="project" value="InterPro"/>
</dbReference>
<evidence type="ECO:0000256" key="5">
    <source>
        <dbReference type="ARBA" id="ARBA00023159"/>
    </source>
</evidence>
<keyword evidence="7" id="KW-0539">Nucleus</keyword>
<feature type="domain" description="AP2/ERF" evidence="10">
    <location>
        <begin position="416"/>
        <end position="473"/>
    </location>
</feature>
<dbReference type="InterPro" id="IPR001471">
    <property type="entry name" value="AP2/ERF_dom"/>
</dbReference>
<dbReference type="SMART" id="SM00380">
    <property type="entry name" value="AP2"/>
    <property type="match status" value="1"/>
</dbReference>
<evidence type="ECO:0000256" key="1">
    <source>
        <dbReference type="ARBA" id="ARBA00004123"/>
    </source>
</evidence>
<dbReference type="GO" id="GO:0003677">
    <property type="term" value="F:DNA binding"/>
    <property type="evidence" value="ECO:0007669"/>
    <property type="project" value="UniProtKB-KW"/>
</dbReference>